<evidence type="ECO:0000313" key="3">
    <source>
        <dbReference type="EMBL" id="TFJ80359.1"/>
    </source>
</evidence>
<comment type="caution">
    <text evidence="3">The sequence shown here is derived from an EMBL/GenBank/DDBJ whole genome shotgun (WGS) entry which is preliminary data.</text>
</comment>
<proteinExistence type="predicted"/>
<dbReference type="AlphaFoldDB" id="A0A4D9CUM5"/>
<dbReference type="OrthoDB" id="10658878at2759"/>
<feature type="coiled-coil region" evidence="1">
    <location>
        <begin position="127"/>
        <end position="157"/>
    </location>
</feature>
<name>A0A4D9CUM5_9STRA</name>
<accession>A0A4D9CUM5</accession>
<keyword evidence="1" id="KW-0175">Coiled coil</keyword>
<keyword evidence="4" id="KW-1185">Reference proteome</keyword>
<evidence type="ECO:0000256" key="1">
    <source>
        <dbReference type="SAM" id="Coils"/>
    </source>
</evidence>
<evidence type="ECO:0000313" key="4">
    <source>
        <dbReference type="Proteomes" id="UP000355283"/>
    </source>
</evidence>
<gene>
    <name evidence="3" type="ORF">NSK_008305</name>
</gene>
<organism evidence="3 4">
    <name type="scientific">Nannochloropsis salina CCMP1776</name>
    <dbReference type="NCBI Taxonomy" id="1027361"/>
    <lineage>
        <taxon>Eukaryota</taxon>
        <taxon>Sar</taxon>
        <taxon>Stramenopiles</taxon>
        <taxon>Ochrophyta</taxon>
        <taxon>Eustigmatophyceae</taxon>
        <taxon>Eustigmatales</taxon>
        <taxon>Monodopsidaceae</taxon>
        <taxon>Microchloropsis</taxon>
        <taxon>Microchloropsis salina</taxon>
    </lineage>
</organism>
<protein>
    <submittedName>
        <fullName evidence="3">Uncharacterized protein</fullName>
    </submittedName>
</protein>
<sequence length="270" mass="31042">MFSRSVDVLREKVREEEVQNAALGKEVMDLEGQLAQIREHREKWQALEVERREGEKERGRKRGRKGGREGGRESGLHRISRLYGYILQGAMDEKHRASLAFFEAEVERKKELLQSNLRLLQPVSHGVDEKREKAERLEKEANELEDIQRRLEDGLRAKASMLNAHQKYQATLTSHHTFLQRVTASLESTTRALVTEVASSSSSLARHRSLLPTLLSAKVKLEKEARRLQLSRASKLARLKSLQGREEATDWAGKREKVLVEEEIQSGFWT</sequence>
<evidence type="ECO:0000256" key="2">
    <source>
        <dbReference type="SAM" id="MobiDB-lite"/>
    </source>
</evidence>
<dbReference type="EMBL" id="SDOX01000169">
    <property type="protein sequence ID" value="TFJ80359.1"/>
    <property type="molecule type" value="Genomic_DNA"/>
</dbReference>
<dbReference type="Proteomes" id="UP000355283">
    <property type="component" value="Unassembled WGS sequence"/>
</dbReference>
<feature type="region of interest" description="Disordered" evidence="2">
    <location>
        <begin position="50"/>
        <end position="73"/>
    </location>
</feature>
<reference evidence="3 4" key="1">
    <citation type="submission" date="2019-01" db="EMBL/GenBank/DDBJ databases">
        <title>Nuclear Genome Assembly of the Microalgal Biofuel strain Nannochloropsis salina CCMP1776.</title>
        <authorList>
            <person name="Hovde B."/>
        </authorList>
    </citation>
    <scope>NUCLEOTIDE SEQUENCE [LARGE SCALE GENOMIC DNA]</scope>
    <source>
        <strain evidence="3 4">CCMP1776</strain>
    </source>
</reference>